<feature type="signal peptide" evidence="8">
    <location>
        <begin position="1"/>
        <end position="21"/>
    </location>
</feature>
<keyword evidence="5" id="KW-0998">Cell outer membrane</keyword>
<evidence type="ECO:0000256" key="2">
    <source>
        <dbReference type="ARBA" id="ARBA00022452"/>
    </source>
</evidence>
<keyword evidence="2" id="KW-1134">Transmembrane beta strand</keyword>
<keyword evidence="6" id="KW-0175">Coiled coil</keyword>
<proteinExistence type="predicted"/>
<dbReference type="SUPFAM" id="SSF56954">
    <property type="entry name" value="Outer membrane efflux proteins (OEP)"/>
    <property type="match status" value="2"/>
</dbReference>
<evidence type="ECO:0000256" key="3">
    <source>
        <dbReference type="ARBA" id="ARBA00022692"/>
    </source>
</evidence>
<dbReference type="PANTHER" id="PTHR30026:SF20">
    <property type="entry name" value="OUTER MEMBRANE PROTEIN TOLC"/>
    <property type="match status" value="1"/>
</dbReference>
<keyword evidence="10" id="KW-1185">Reference proteome</keyword>
<feature type="coiled-coil region" evidence="6">
    <location>
        <begin position="53"/>
        <end position="117"/>
    </location>
</feature>
<dbReference type="RefSeq" id="WP_305991820.1">
    <property type="nucleotide sequence ID" value="NZ_JAVAMP010000003.1"/>
</dbReference>
<protein>
    <submittedName>
        <fullName evidence="9">TolC family protein</fullName>
    </submittedName>
</protein>
<organism evidence="9 10">
    <name type="scientific">Chengkuizengella axinellae</name>
    <dbReference type="NCBI Taxonomy" id="3064388"/>
    <lineage>
        <taxon>Bacteria</taxon>
        <taxon>Bacillati</taxon>
        <taxon>Bacillota</taxon>
        <taxon>Bacilli</taxon>
        <taxon>Bacillales</taxon>
        <taxon>Paenibacillaceae</taxon>
        <taxon>Chengkuizengella</taxon>
    </lineage>
</organism>
<evidence type="ECO:0000256" key="6">
    <source>
        <dbReference type="SAM" id="Coils"/>
    </source>
</evidence>
<feature type="chain" id="PRO_5047296499" evidence="8">
    <location>
        <begin position="22"/>
        <end position="404"/>
    </location>
</feature>
<keyword evidence="3" id="KW-0812">Transmembrane</keyword>
<comment type="caution">
    <text evidence="9">The sequence shown here is derived from an EMBL/GenBank/DDBJ whole genome shotgun (WGS) entry which is preliminary data.</text>
</comment>
<keyword evidence="8" id="KW-0732">Signal</keyword>
<accession>A0ABT9J0G7</accession>
<name>A0ABT9J0G7_9BACL</name>
<evidence type="ECO:0000256" key="1">
    <source>
        <dbReference type="ARBA" id="ARBA00004442"/>
    </source>
</evidence>
<dbReference type="InterPro" id="IPR051906">
    <property type="entry name" value="TolC-like"/>
</dbReference>
<evidence type="ECO:0000256" key="4">
    <source>
        <dbReference type="ARBA" id="ARBA00023136"/>
    </source>
</evidence>
<comment type="subcellular location">
    <subcellularLocation>
        <location evidence="1">Cell outer membrane</location>
    </subcellularLocation>
</comment>
<evidence type="ECO:0000256" key="8">
    <source>
        <dbReference type="SAM" id="SignalP"/>
    </source>
</evidence>
<evidence type="ECO:0000256" key="5">
    <source>
        <dbReference type="ARBA" id="ARBA00023237"/>
    </source>
</evidence>
<evidence type="ECO:0000313" key="9">
    <source>
        <dbReference type="EMBL" id="MDP5274514.1"/>
    </source>
</evidence>
<reference evidence="9 10" key="1">
    <citation type="submission" date="2023-08" db="EMBL/GenBank/DDBJ databases">
        <authorList>
            <person name="Park J.-S."/>
        </authorList>
    </citation>
    <scope>NUCLEOTIDE SEQUENCE [LARGE SCALE GENOMIC DNA]</scope>
    <source>
        <strain evidence="9 10">2205SS18-9</strain>
    </source>
</reference>
<feature type="compositionally biased region" description="Polar residues" evidence="7">
    <location>
        <begin position="277"/>
        <end position="286"/>
    </location>
</feature>
<gene>
    <name evidence="9" type="ORF">Q5Y73_10365</name>
</gene>
<evidence type="ECO:0000313" key="10">
    <source>
        <dbReference type="Proteomes" id="UP001231941"/>
    </source>
</evidence>
<dbReference type="Gene3D" id="1.20.1600.10">
    <property type="entry name" value="Outer membrane efflux proteins (OEP)"/>
    <property type="match status" value="2"/>
</dbReference>
<keyword evidence="4" id="KW-0472">Membrane</keyword>
<dbReference type="EMBL" id="JAVAMP010000003">
    <property type="protein sequence ID" value="MDP5274514.1"/>
    <property type="molecule type" value="Genomic_DNA"/>
</dbReference>
<sequence>MKKKIISLCLVVMIPTMTVIASEKVNYSLDEAVNEILSNDSSIQSSEDEIELSNAARNYLDEFTDELEELQEVQQEYNEKSKLWSAEYSAYAAIYEYLKAEESLQLQEENLEITKKELDIVGVKYDEGLASEQDLIQAEMSVSNAEFALQSSEQRLNQMKYQLNQQLDNELNTTININDIGEISRLSASEYDAEDVAYDMTLEHESLIYYRFVMDTYEEIIEESEDLSGAGSYSGQIDSLETQITALQAEIDELIANGAEQTIIDEKEVEKQYLMDQKSQLESQASSDRRNAEEDLQEYYEQEKEKAQADLFDQMDKIELAAYGYADQIELAHLQLDMLEENIETQQQLYDMQEVRYNEGLITATDLEKSRTNLLDAKLDLVNAEMDYALLLKEFELFKEGLLK</sequence>
<feature type="region of interest" description="Disordered" evidence="7">
    <location>
        <begin position="276"/>
        <end position="297"/>
    </location>
</feature>
<evidence type="ECO:0000256" key="7">
    <source>
        <dbReference type="SAM" id="MobiDB-lite"/>
    </source>
</evidence>
<dbReference type="Proteomes" id="UP001231941">
    <property type="component" value="Unassembled WGS sequence"/>
</dbReference>
<dbReference type="PANTHER" id="PTHR30026">
    <property type="entry name" value="OUTER MEMBRANE PROTEIN TOLC"/>
    <property type="match status" value="1"/>
</dbReference>